<feature type="region of interest" description="Disordered" evidence="1">
    <location>
        <begin position="154"/>
        <end position="215"/>
    </location>
</feature>
<accession>A0A813M1M7</accession>
<feature type="signal peptide" evidence="2">
    <location>
        <begin position="1"/>
        <end position="26"/>
    </location>
</feature>
<keyword evidence="2" id="KW-0732">Signal</keyword>
<dbReference type="Proteomes" id="UP000626109">
    <property type="component" value="Unassembled WGS sequence"/>
</dbReference>
<feature type="compositionally biased region" description="Low complexity" evidence="1">
    <location>
        <begin position="154"/>
        <end position="176"/>
    </location>
</feature>
<comment type="caution">
    <text evidence="3">The sequence shown here is derived from an EMBL/GenBank/DDBJ whole genome shotgun (WGS) entry which is preliminary data.</text>
</comment>
<evidence type="ECO:0000313" key="3">
    <source>
        <dbReference type="EMBL" id="CAE8743591.1"/>
    </source>
</evidence>
<gene>
    <name evidence="3" type="ORF">PGLA2088_LOCUS51474</name>
</gene>
<feature type="chain" id="PRO_5032312895" evidence="2">
    <location>
        <begin position="27"/>
        <end position="215"/>
    </location>
</feature>
<proteinExistence type="predicted"/>
<reference evidence="3" key="1">
    <citation type="submission" date="2021-02" db="EMBL/GenBank/DDBJ databases">
        <authorList>
            <person name="Dougan E. K."/>
            <person name="Rhodes N."/>
            <person name="Thang M."/>
            <person name="Chan C."/>
        </authorList>
    </citation>
    <scope>NUCLEOTIDE SEQUENCE</scope>
</reference>
<protein>
    <submittedName>
        <fullName evidence="3">Uncharacterized protein</fullName>
    </submittedName>
</protein>
<evidence type="ECO:0000313" key="4">
    <source>
        <dbReference type="Proteomes" id="UP000626109"/>
    </source>
</evidence>
<name>A0A813M1M7_POLGL</name>
<dbReference type="EMBL" id="CAJNNW010037657">
    <property type="protein sequence ID" value="CAE8743591.1"/>
    <property type="molecule type" value="Genomic_DNA"/>
</dbReference>
<organism evidence="3 4">
    <name type="scientific">Polarella glacialis</name>
    <name type="common">Dinoflagellate</name>
    <dbReference type="NCBI Taxonomy" id="89957"/>
    <lineage>
        <taxon>Eukaryota</taxon>
        <taxon>Sar</taxon>
        <taxon>Alveolata</taxon>
        <taxon>Dinophyceae</taxon>
        <taxon>Suessiales</taxon>
        <taxon>Suessiaceae</taxon>
        <taxon>Polarella</taxon>
    </lineage>
</organism>
<evidence type="ECO:0000256" key="1">
    <source>
        <dbReference type="SAM" id="MobiDB-lite"/>
    </source>
</evidence>
<sequence>MTAFSIHARRLSLLLLAATLSQPALSATTQEANCEDGASASCATQAPVLLQTGLHGRQAALNMKAAAEPNVTAWDAAAEADAAEKAAASAVAEAKTAEDIAQKAQTIPEEEAAETTAETAAEAKVAVEAAEASKEAKEVEQKATKAIAEAQAAEKTAQANGQGQEAAEAAQATGEAVRPKQRAIRLPPWQRRQKMQWQVPQKASRERTPKKRQRS</sequence>
<dbReference type="AlphaFoldDB" id="A0A813M1M7"/>
<evidence type="ECO:0000256" key="2">
    <source>
        <dbReference type="SAM" id="SignalP"/>
    </source>
</evidence>